<dbReference type="InterPro" id="IPR036526">
    <property type="entry name" value="C-N_Hydrolase_sf"/>
</dbReference>
<gene>
    <name evidence="1" type="ORF">IEQ34_017988</name>
</gene>
<dbReference type="AlphaFoldDB" id="A0AAV7GDB6"/>
<protein>
    <recommendedName>
        <fullName evidence="3">CN hydrolase domain-containing protein</fullName>
    </recommendedName>
</protein>
<comment type="caution">
    <text evidence="1">The sequence shown here is derived from an EMBL/GenBank/DDBJ whole genome shotgun (WGS) entry which is preliminary data.</text>
</comment>
<proteinExistence type="predicted"/>
<evidence type="ECO:0000313" key="2">
    <source>
        <dbReference type="Proteomes" id="UP000775213"/>
    </source>
</evidence>
<evidence type="ECO:0000313" key="1">
    <source>
        <dbReference type="EMBL" id="KAH0453664.1"/>
    </source>
</evidence>
<organism evidence="1 2">
    <name type="scientific">Dendrobium chrysotoxum</name>
    <name type="common">Orchid</name>
    <dbReference type="NCBI Taxonomy" id="161865"/>
    <lineage>
        <taxon>Eukaryota</taxon>
        <taxon>Viridiplantae</taxon>
        <taxon>Streptophyta</taxon>
        <taxon>Embryophyta</taxon>
        <taxon>Tracheophyta</taxon>
        <taxon>Spermatophyta</taxon>
        <taxon>Magnoliopsida</taxon>
        <taxon>Liliopsida</taxon>
        <taxon>Asparagales</taxon>
        <taxon>Orchidaceae</taxon>
        <taxon>Epidendroideae</taxon>
        <taxon>Malaxideae</taxon>
        <taxon>Dendrobiinae</taxon>
        <taxon>Dendrobium</taxon>
    </lineage>
</organism>
<dbReference type="EMBL" id="JAGFBR010000016">
    <property type="protein sequence ID" value="KAH0453664.1"/>
    <property type="molecule type" value="Genomic_DNA"/>
</dbReference>
<sequence>MEGERKVVVAALQFACSDSVSGNVETAERLVRAAHKKGANIVLIQDDQITMSISYKAKQSSGVTRVSSRIPASLGKKSGVTRASGRILVSGRIPMLLPCRAELRRPSGARWCFGGVPVEFQRCSGGGRGGVVPS</sequence>
<evidence type="ECO:0008006" key="3">
    <source>
        <dbReference type="Google" id="ProtNLM"/>
    </source>
</evidence>
<dbReference type="SUPFAM" id="SSF56317">
    <property type="entry name" value="Carbon-nitrogen hydrolase"/>
    <property type="match status" value="1"/>
</dbReference>
<dbReference type="Gene3D" id="3.60.110.10">
    <property type="entry name" value="Carbon-nitrogen hydrolase"/>
    <property type="match status" value="1"/>
</dbReference>
<dbReference type="Proteomes" id="UP000775213">
    <property type="component" value="Unassembled WGS sequence"/>
</dbReference>
<accession>A0AAV7GDB6</accession>
<keyword evidence="2" id="KW-1185">Reference proteome</keyword>
<reference evidence="1 2" key="1">
    <citation type="journal article" date="2021" name="Hortic Res">
        <title>Chromosome-scale assembly of the Dendrobium chrysotoxum genome enhances the understanding of orchid evolution.</title>
        <authorList>
            <person name="Zhang Y."/>
            <person name="Zhang G.Q."/>
            <person name="Zhang D."/>
            <person name="Liu X.D."/>
            <person name="Xu X.Y."/>
            <person name="Sun W.H."/>
            <person name="Yu X."/>
            <person name="Zhu X."/>
            <person name="Wang Z.W."/>
            <person name="Zhao X."/>
            <person name="Zhong W.Y."/>
            <person name="Chen H."/>
            <person name="Yin W.L."/>
            <person name="Huang T."/>
            <person name="Niu S.C."/>
            <person name="Liu Z.J."/>
        </authorList>
    </citation>
    <scope>NUCLEOTIDE SEQUENCE [LARGE SCALE GENOMIC DNA]</scope>
    <source>
        <strain evidence="1">Lindl</strain>
    </source>
</reference>
<name>A0AAV7GDB6_DENCH</name>